<accession>A0A396JJY5</accession>
<feature type="chain" id="PRO_5017482208" evidence="2">
    <location>
        <begin position="25"/>
        <end position="232"/>
    </location>
</feature>
<proteinExistence type="predicted"/>
<feature type="signal peptide" evidence="2">
    <location>
        <begin position="1"/>
        <end position="24"/>
    </location>
</feature>
<dbReference type="Proteomes" id="UP000265566">
    <property type="component" value="Chromosome 2"/>
</dbReference>
<feature type="compositionally biased region" description="Basic and acidic residues" evidence="1">
    <location>
        <begin position="179"/>
        <end position="190"/>
    </location>
</feature>
<dbReference type="PANTHER" id="PTHR31065">
    <property type="entry name" value="PLATZ TRANSCRIPTION FACTOR FAMILY PROTEIN"/>
    <property type="match status" value="1"/>
</dbReference>
<dbReference type="EMBL" id="PSQE01000002">
    <property type="protein sequence ID" value="RHN75377.1"/>
    <property type="molecule type" value="Genomic_DNA"/>
</dbReference>
<evidence type="ECO:0000313" key="3">
    <source>
        <dbReference type="EMBL" id="RHN75377.1"/>
    </source>
</evidence>
<feature type="compositionally biased region" description="Acidic residues" evidence="1">
    <location>
        <begin position="196"/>
        <end position="208"/>
    </location>
</feature>
<protein>
    <submittedName>
        <fullName evidence="3">Putative transcription repressor PLATZ family</fullName>
    </submittedName>
</protein>
<organism evidence="3 4">
    <name type="scientific">Medicago truncatula</name>
    <name type="common">Barrel medic</name>
    <name type="synonym">Medicago tribuloides</name>
    <dbReference type="NCBI Taxonomy" id="3880"/>
    <lineage>
        <taxon>Eukaryota</taxon>
        <taxon>Viridiplantae</taxon>
        <taxon>Streptophyta</taxon>
        <taxon>Embryophyta</taxon>
        <taxon>Tracheophyta</taxon>
        <taxon>Spermatophyta</taxon>
        <taxon>Magnoliopsida</taxon>
        <taxon>eudicotyledons</taxon>
        <taxon>Gunneridae</taxon>
        <taxon>Pentapetalae</taxon>
        <taxon>rosids</taxon>
        <taxon>fabids</taxon>
        <taxon>Fabales</taxon>
        <taxon>Fabaceae</taxon>
        <taxon>Papilionoideae</taxon>
        <taxon>50 kb inversion clade</taxon>
        <taxon>NPAAA clade</taxon>
        <taxon>Hologalegina</taxon>
        <taxon>IRL clade</taxon>
        <taxon>Trifolieae</taxon>
        <taxon>Medicago</taxon>
    </lineage>
</organism>
<evidence type="ECO:0000256" key="1">
    <source>
        <dbReference type="SAM" id="MobiDB-lite"/>
    </source>
</evidence>
<keyword evidence="2" id="KW-0732">Signal</keyword>
<feature type="region of interest" description="Disordered" evidence="1">
    <location>
        <begin position="171"/>
        <end position="232"/>
    </location>
</feature>
<dbReference type="Gramene" id="rna11566">
    <property type="protein sequence ID" value="RHN75377.1"/>
    <property type="gene ID" value="gene11566"/>
</dbReference>
<evidence type="ECO:0000256" key="2">
    <source>
        <dbReference type="SAM" id="SignalP"/>
    </source>
</evidence>
<dbReference type="InterPro" id="IPR006734">
    <property type="entry name" value="PLATZ"/>
</dbReference>
<name>A0A396JJY5_MEDTR</name>
<dbReference type="AlphaFoldDB" id="A0A396JJY5"/>
<gene>
    <name evidence="3" type="ORF">MtrunA17_Chr2g0320521</name>
</gene>
<dbReference type="Pfam" id="PF04640">
    <property type="entry name" value="PLATZ"/>
    <property type="match status" value="1"/>
</dbReference>
<dbReference type="PANTHER" id="PTHR31065:SF42">
    <property type="entry name" value="PLATZ TRANSCRIPTION FACTOR FAMILY PROTEIN"/>
    <property type="match status" value="1"/>
</dbReference>
<comment type="caution">
    <text evidence="3">The sequence shown here is derived from an EMBL/GenBank/DDBJ whole genome shotgun (WGS) entry which is preliminary data.</text>
</comment>
<reference evidence="4" key="1">
    <citation type="journal article" date="2018" name="Nat. Plants">
        <title>Whole-genome landscape of Medicago truncatula symbiotic genes.</title>
        <authorList>
            <person name="Pecrix Y."/>
            <person name="Staton S.E."/>
            <person name="Sallet E."/>
            <person name="Lelandais-Briere C."/>
            <person name="Moreau S."/>
            <person name="Carrere S."/>
            <person name="Blein T."/>
            <person name="Jardinaud M.F."/>
            <person name="Latrasse D."/>
            <person name="Zouine M."/>
            <person name="Zahm M."/>
            <person name="Kreplak J."/>
            <person name="Mayjonade B."/>
            <person name="Satge C."/>
            <person name="Perez M."/>
            <person name="Cauet S."/>
            <person name="Marande W."/>
            <person name="Chantry-Darmon C."/>
            <person name="Lopez-Roques C."/>
            <person name="Bouchez O."/>
            <person name="Berard A."/>
            <person name="Debelle F."/>
            <person name="Munos S."/>
            <person name="Bendahmane A."/>
            <person name="Berges H."/>
            <person name="Niebel A."/>
            <person name="Buitink J."/>
            <person name="Frugier F."/>
            <person name="Benhamed M."/>
            <person name="Crespi M."/>
            <person name="Gouzy J."/>
            <person name="Gamas P."/>
        </authorList>
    </citation>
    <scope>NUCLEOTIDE SEQUENCE [LARGE SCALE GENOMIC DNA]</scope>
    <source>
        <strain evidence="4">cv. Jemalong A17</strain>
    </source>
</reference>
<evidence type="ECO:0000313" key="4">
    <source>
        <dbReference type="Proteomes" id="UP000265566"/>
    </source>
</evidence>
<sequence>MDMMIVPWLKNLLAITAFFTSCEVHPNESKNERNMFCLECNDNPFCGSCIKSHHKDHRVIQVRRSSYTNVIKTIEIYKHLDILGIQTYVISNFTVVFINKRPYSQPTKKTIGIIGCNSDYLCKTCQRNLVGPYYFCSLACKFECIKKDGGFFLSAKETEEMERLLEESIKAPKQKAKKSREQNLKRKVDEAGINNEENEEDEENEQEERENMLPIQKPNSRRKGIPHRAPFF</sequence>
<dbReference type="SUPFAM" id="SSF57845">
    <property type="entry name" value="B-box zinc-binding domain"/>
    <property type="match status" value="1"/>
</dbReference>